<keyword evidence="1" id="KW-1133">Transmembrane helix</keyword>
<dbReference type="InterPro" id="IPR002656">
    <property type="entry name" value="Acyl_transf_3_dom"/>
</dbReference>
<dbReference type="AlphaFoldDB" id="A0A1M6FZN8"/>
<dbReference type="GO" id="GO:0016020">
    <property type="term" value="C:membrane"/>
    <property type="evidence" value="ECO:0007669"/>
    <property type="project" value="TreeGrafter"/>
</dbReference>
<dbReference type="EMBL" id="FQYN01000004">
    <property type="protein sequence ID" value="SHJ03127.1"/>
    <property type="molecule type" value="Genomic_DNA"/>
</dbReference>
<feature type="transmembrane region" description="Helical" evidence="1">
    <location>
        <begin position="237"/>
        <end position="257"/>
    </location>
</feature>
<protein>
    <submittedName>
        <fullName evidence="3">Acyltransferase family protein</fullName>
    </submittedName>
</protein>
<sequence length="294" mass="33480">MRPLPASTTAAAAYLPALTGIRAVAAYLVFLHHFNPFHKDGVTRHLHSLLLEFHVGVPIFFVLSGFLITLRYAHSTEWTGRWWRSYLRNRLARIYPMYFLLTCLYFAWQYQIEGTFNAGIWLANVLFLRGFFESIAYSGIAQGWTLTVEECFYLAAPAAFWLLARRQMRLWVMPFVLLAVGCGLVLVFGPLTLYGLFANFKFMLLFTFFGRCFEFFAGLQLALWYREGRLRRYTVPGLLTSIGILLIAAVIIGMVWTRGVYEYGQEHPFGVALNNVALPGAIVLLFAGLLTEPT</sequence>
<keyword evidence="1" id="KW-0472">Membrane</keyword>
<organism evidence="3 4">
    <name type="scientific">Hymenobacter daecheongensis DSM 21074</name>
    <dbReference type="NCBI Taxonomy" id="1121955"/>
    <lineage>
        <taxon>Bacteria</taxon>
        <taxon>Pseudomonadati</taxon>
        <taxon>Bacteroidota</taxon>
        <taxon>Cytophagia</taxon>
        <taxon>Cytophagales</taxon>
        <taxon>Hymenobacteraceae</taxon>
        <taxon>Hymenobacter</taxon>
    </lineage>
</organism>
<keyword evidence="3" id="KW-0012">Acyltransferase</keyword>
<keyword evidence="3" id="KW-0808">Transferase</keyword>
<name>A0A1M6FZN8_9BACT</name>
<dbReference type="PANTHER" id="PTHR23028:SF53">
    <property type="entry name" value="ACYL_TRANSF_3 DOMAIN-CONTAINING PROTEIN"/>
    <property type="match status" value="1"/>
</dbReference>
<dbReference type="OrthoDB" id="9796461at2"/>
<dbReference type="GO" id="GO:0000271">
    <property type="term" value="P:polysaccharide biosynthetic process"/>
    <property type="evidence" value="ECO:0007669"/>
    <property type="project" value="TreeGrafter"/>
</dbReference>
<reference evidence="3 4" key="1">
    <citation type="submission" date="2016-11" db="EMBL/GenBank/DDBJ databases">
        <authorList>
            <person name="Jaros S."/>
            <person name="Januszkiewicz K."/>
            <person name="Wedrychowicz H."/>
        </authorList>
    </citation>
    <scope>NUCLEOTIDE SEQUENCE [LARGE SCALE GENOMIC DNA]</scope>
    <source>
        <strain evidence="3 4">DSM 21074</strain>
    </source>
</reference>
<evidence type="ECO:0000256" key="1">
    <source>
        <dbReference type="SAM" id="Phobius"/>
    </source>
</evidence>
<feature type="domain" description="Acyltransferase 3" evidence="2">
    <location>
        <begin position="17"/>
        <end position="278"/>
    </location>
</feature>
<feature type="transmembrane region" description="Helical" evidence="1">
    <location>
        <begin position="12"/>
        <end position="30"/>
    </location>
</feature>
<feature type="transmembrane region" description="Helical" evidence="1">
    <location>
        <begin position="170"/>
        <end position="196"/>
    </location>
</feature>
<accession>A0A1M6FZN8</accession>
<feature type="transmembrane region" description="Helical" evidence="1">
    <location>
        <begin position="269"/>
        <end position="290"/>
    </location>
</feature>
<dbReference type="RefSeq" id="WP_073108655.1">
    <property type="nucleotide sequence ID" value="NZ_FQYN01000004.1"/>
</dbReference>
<evidence type="ECO:0000313" key="3">
    <source>
        <dbReference type="EMBL" id="SHJ03127.1"/>
    </source>
</evidence>
<dbReference type="STRING" id="1121955.SAMN02745146_2055"/>
<feature type="transmembrane region" description="Helical" evidence="1">
    <location>
        <begin position="202"/>
        <end position="225"/>
    </location>
</feature>
<evidence type="ECO:0000259" key="2">
    <source>
        <dbReference type="Pfam" id="PF01757"/>
    </source>
</evidence>
<proteinExistence type="predicted"/>
<dbReference type="InterPro" id="IPR050879">
    <property type="entry name" value="Acyltransferase_3"/>
</dbReference>
<keyword evidence="1" id="KW-0812">Transmembrane</keyword>
<dbReference type="Proteomes" id="UP000184418">
    <property type="component" value="Unassembled WGS sequence"/>
</dbReference>
<dbReference type="PANTHER" id="PTHR23028">
    <property type="entry name" value="ACETYLTRANSFERASE"/>
    <property type="match status" value="1"/>
</dbReference>
<feature type="transmembrane region" description="Helical" evidence="1">
    <location>
        <begin position="91"/>
        <end position="108"/>
    </location>
</feature>
<gene>
    <name evidence="3" type="ORF">SAMN02745146_2055</name>
</gene>
<dbReference type="Pfam" id="PF01757">
    <property type="entry name" value="Acyl_transf_3"/>
    <property type="match status" value="1"/>
</dbReference>
<keyword evidence="4" id="KW-1185">Reference proteome</keyword>
<dbReference type="GO" id="GO:0016747">
    <property type="term" value="F:acyltransferase activity, transferring groups other than amino-acyl groups"/>
    <property type="evidence" value="ECO:0007669"/>
    <property type="project" value="InterPro"/>
</dbReference>
<feature type="transmembrane region" description="Helical" evidence="1">
    <location>
        <begin position="50"/>
        <end position="70"/>
    </location>
</feature>
<evidence type="ECO:0000313" key="4">
    <source>
        <dbReference type="Proteomes" id="UP000184418"/>
    </source>
</evidence>